<dbReference type="AlphaFoldDB" id="A0A1G7AEF1"/>
<protein>
    <submittedName>
        <fullName evidence="2">AAA domain-containing protein</fullName>
    </submittedName>
</protein>
<organism evidence="2 3">
    <name type="scientific">Actinobaculum suis</name>
    <dbReference type="NCBI Taxonomy" id="1657"/>
    <lineage>
        <taxon>Bacteria</taxon>
        <taxon>Bacillati</taxon>
        <taxon>Actinomycetota</taxon>
        <taxon>Actinomycetes</taxon>
        <taxon>Actinomycetales</taxon>
        <taxon>Actinomycetaceae</taxon>
        <taxon>Actinobaculum</taxon>
    </lineage>
</organism>
<dbReference type="InterPro" id="IPR027417">
    <property type="entry name" value="P-loop_NTPase"/>
</dbReference>
<reference evidence="3" key="1">
    <citation type="submission" date="2016-10" db="EMBL/GenBank/DDBJ databases">
        <authorList>
            <person name="Varghese N."/>
        </authorList>
    </citation>
    <scope>NUCLEOTIDE SEQUENCE [LARGE SCALE GENOMIC DNA]</scope>
    <source>
        <strain evidence="3">DSM 20639</strain>
    </source>
</reference>
<name>A0A1G7AEF1_9ACTO</name>
<feature type="compositionally biased region" description="Basic and acidic residues" evidence="1">
    <location>
        <begin position="371"/>
        <end position="382"/>
    </location>
</feature>
<dbReference type="Proteomes" id="UP000182744">
    <property type="component" value="Unassembled WGS sequence"/>
</dbReference>
<accession>A0A1G7AEF1</accession>
<gene>
    <name evidence="2" type="ORF">SAMN05421878_102189</name>
</gene>
<evidence type="ECO:0000313" key="3">
    <source>
        <dbReference type="Proteomes" id="UP000182744"/>
    </source>
</evidence>
<keyword evidence="3" id="KW-1185">Reference proteome</keyword>
<dbReference type="EMBL" id="FNAU01000002">
    <property type="protein sequence ID" value="SDE13179.1"/>
    <property type="molecule type" value="Genomic_DNA"/>
</dbReference>
<proteinExistence type="predicted"/>
<feature type="compositionally biased region" description="Low complexity" evidence="1">
    <location>
        <begin position="418"/>
        <end position="432"/>
    </location>
</feature>
<feature type="region of interest" description="Disordered" evidence="1">
    <location>
        <begin position="367"/>
        <end position="435"/>
    </location>
</feature>
<dbReference type="Gene3D" id="3.40.50.300">
    <property type="entry name" value="P-loop containing nucleotide triphosphate hydrolases"/>
    <property type="match status" value="1"/>
</dbReference>
<dbReference type="SUPFAM" id="SSF52540">
    <property type="entry name" value="P-loop containing nucleoside triphosphate hydrolases"/>
    <property type="match status" value="1"/>
</dbReference>
<feature type="compositionally biased region" description="Polar residues" evidence="1">
    <location>
        <begin position="383"/>
        <end position="394"/>
    </location>
</feature>
<evidence type="ECO:0000256" key="1">
    <source>
        <dbReference type="SAM" id="MobiDB-lite"/>
    </source>
</evidence>
<dbReference type="Pfam" id="PF13481">
    <property type="entry name" value="AAA_25"/>
    <property type="match status" value="1"/>
</dbReference>
<sequence length="463" mass="49917">MNESMFKVPTAPEERPPRPVLRINVTPMSEVIPERVEMLWEGRIPLGYVTVLGGYGGTGKSSLVTHLAARVTRGTLEGDLYGTPSGVLIYSPEDSPQGVIRPRCEVNGADLNKLCLLEPAKLLGPAKDNDGEYVETVLHLPLFTSRLEEVIGETGARLVILDPASRSLQGDNDNAQDVQAMLDALNQVARRTGAAIVCVVHTRKSGGQVTQALAGSAQWYNAARAVLMVAGAEEYSVVQATKFNAGVMDDTPLKFSFTNTLVGGENSPAAARITIEGPSPVDVETLINRQVLSEDEKEERQGLDDFLRSFLQSGEWTPTKTIYKAAREEFGTSSTTVWRALKRIGAQSKQVDFPARGVWRLPGGSECTELTGKDNESIRRDTATSPVLSQLFQTEENETTGKHWENGPNTPKSRGENPSGFSPSFSPGPASALDECPIHKVPLSAAQACSECLKKEGAGRGNV</sequence>
<evidence type="ECO:0000313" key="2">
    <source>
        <dbReference type="EMBL" id="SDE13179.1"/>
    </source>
</evidence>